<feature type="domain" description="DUF218" evidence="1">
    <location>
        <begin position="10"/>
        <end position="138"/>
    </location>
</feature>
<dbReference type="CDD" id="cd06259">
    <property type="entry name" value="YdcF-like"/>
    <property type="match status" value="1"/>
</dbReference>
<gene>
    <name evidence="2" type="ORF">NX778_08700</name>
</gene>
<evidence type="ECO:0000313" key="2">
    <source>
        <dbReference type="EMBL" id="MCS0658141.1"/>
    </source>
</evidence>
<dbReference type="InterPro" id="IPR051599">
    <property type="entry name" value="Cell_Envelope_Assoc"/>
</dbReference>
<sequence>MTSKVPLPSAVIVLANLMDENGVLNKESAARAAKAVELFRATGSDFIVTCGWPYRSDSSLPIALAFRDHLLKNYDTPSSAIITETNSRDTVGDAWFTKVNVAVPRGFRSLHVVTSEYHVTRTAEIFNTIYGPGFQITVHGANVTDDAAIRENEARSLQAFRDTFKGVTPGDDQAILDRLREQHPFYNGAIYPRI</sequence>
<dbReference type="InterPro" id="IPR003848">
    <property type="entry name" value="DUF218"/>
</dbReference>
<dbReference type="Pfam" id="PF02698">
    <property type="entry name" value="DUF218"/>
    <property type="match status" value="1"/>
</dbReference>
<proteinExistence type="predicted"/>
<dbReference type="EMBL" id="JANUGU010000002">
    <property type="protein sequence ID" value="MCS0658141.1"/>
    <property type="molecule type" value="Genomic_DNA"/>
</dbReference>
<dbReference type="PANTHER" id="PTHR30336:SF20">
    <property type="entry name" value="DUF218 DOMAIN-CONTAINING PROTEIN"/>
    <property type="match status" value="1"/>
</dbReference>
<dbReference type="Proteomes" id="UP001204621">
    <property type="component" value="Unassembled WGS sequence"/>
</dbReference>
<keyword evidence="3" id="KW-1185">Reference proteome</keyword>
<dbReference type="Gene3D" id="3.40.50.620">
    <property type="entry name" value="HUPs"/>
    <property type="match status" value="1"/>
</dbReference>
<dbReference type="PANTHER" id="PTHR30336">
    <property type="entry name" value="INNER MEMBRANE PROTEIN, PROBABLE PERMEASE"/>
    <property type="match status" value="1"/>
</dbReference>
<comment type="caution">
    <text evidence="2">The sequence shown here is derived from an EMBL/GenBank/DDBJ whole genome shotgun (WGS) entry which is preliminary data.</text>
</comment>
<evidence type="ECO:0000259" key="1">
    <source>
        <dbReference type="Pfam" id="PF02698"/>
    </source>
</evidence>
<evidence type="ECO:0000313" key="3">
    <source>
        <dbReference type="Proteomes" id="UP001204621"/>
    </source>
</evidence>
<reference evidence="2 3" key="1">
    <citation type="submission" date="2022-08" db="EMBL/GenBank/DDBJ databases">
        <title>Reclassification of Massilia species as members of the genera Telluria, Duganella, Pseudoduganella, Mokoshia gen. nov. and Zemynaea gen. nov. using orthogonal and non-orthogonal genome-based approaches.</title>
        <authorList>
            <person name="Bowman J.P."/>
        </authorList>
    </citation>
    <scope>NUCLEOTIDE SEQUENCE [LARGE SCALE GENOMIC DNA]</scope>
    <source>
        <strain evidence="2 3">JCM 31606</strain>
    </source>
</reference>
<dbReference type="RefSeq" id="WP_258811329.1">
    <property type="nucleotide sequence ID" value="NZ_JANUGU010000002.1"/>
</dbReference>
<dbReference type="InterPro" id="IPR014729">
    <property type="entry name" value="Rossmann-like_a/b/a_fold"/>
</dbReference>
<name>A0ABT2CVZ4_9BURK</name>
<accession>A0ABT2CVZ4</accession>
<protein>
    <submittedName>
        <fullName evidence="2">YdcF family protein</fullName>
    </submittedName>
</protein>
<organism evidence="2 3">
    <name type="scientific">Massilia terrae</name>
    <dbReference type="NCBI Taxonomy" id="1811224"/>
    <lineage>
        <taxon>Bacteria</taxon>
        <taxon>Pseudomonadati</taxon>
        <taxon>Pseudomonadota</taxon>
        <taxon>Betaproteobacteria</taxon>
        <taxon>Burkholderiales</taxon>
        <taxon>Oxalobacteraceae</taxon>
        <taxon>Telluria group</taxon>
        <taxon>Massilia</taxon>
    </lineage>
</organism>